<dbReference type="GO" id="GO:0004657">
    <property type="term" value="F:proline dehydrogenase activity"/>
    <property type="evidence" value="ECO:0007669"/>
    <property type="project" value="InterPro"/>
</dbReference>
<dbReference type="InterPro" id="IPR015659">
    <property type="entry name" value="Proline_oxidase"/>
</dbReference>
<name>A0A383TZL8_9FLAO</name>
<dbReference type="InterPro" id="IPR029041">
    <property type="entry name" value="FAD-linked_oxidoreductase-like"/>
</dbReference>
<evidence type="ECO:0000256" key="1">
    <source>
        <dbReference type="ARBA" id="ARBA00023002"/>
    </source>
</evidence>
<dbReference type="RefSeq" id="WP_119059231.1">
    <property type="nucleotide sequence ID" value="NZ_UNSC01000003.1"/>
</dbReference>
<dbReference type="InterPro" id="IPR002872">
    <property type="entry name" value="Proline_DH_dom"/>
</dbReference>
<dbReference type="Gene3D" id="3.20.20.220">
    <property type="match status" value="1"/>
</dbReference>
<dbReference type="GO" id="GO:0071949">
    <property type="term" value="F:FAD binding"/>
    <property type="evidence" value="ECO:0007669"/>
    <property type="project" value="TreeGrafter"/>
</dbReference>
<dbReference type="Pfam" id="PF01619">
    <property type="entry name" value="Pro_dh"/>
    <property type="match status" value="1"/>
</dbReference>
<dbReference type="PANTHER" id="PTHR13914">
    <property type="entry name" value="PROLINE OXIDASE"/>
    <property type="match status" value="1"/>
</dbReference>
<evidence type="ECO:0000313" key="4">
    <source>
        <dbReference type="Proteomes" id="UP000262142"/>
    </source>
</evidence>
<organism evidence="3 4">
    <name type="scientific">Candidatus Ornithobacterium hominis</name>
    <dbReference type="NCBI Taxonomy" id="2497989"/>
    <lineage>
        <taxon>Bacteria</taxon>
        <taxon>Pseudomonadati</taxon>
        <taxon>Bacteroidota</taxon>
        <taxon>Flavobacteriia</taxon>
        <taxon>Flavobacteriales</taxon>
        <taxon>Weeksellaceae</taxon>
        <taxon>Ornithobacterium</taxon>
    </lineage>
</organism>
<dbReference type="EMBL" id="UNSC01000003">
    <property type="protein sequence ID" value="SZD72436.1"/>
    <property type="molecule type" value="Genomic_DNA"/>
</dbReference>
<keyword evidence="1" id="KW-0560">Oxidoreductase</keyword>
<dbReference type="GO" id="GO:0010133">
    <property type="term" value="P:L-proline catabolic process to L-glutamate"/>
    <property type="evidence" value="ECO:0007669"/>
    <property type="project" value="TreeGrafter"/>
</dbReference>
<dbReference type="AlphaFoldDB" id="A0A383TZL8"/>
<feature type="domain" description="Proline dehydrogenase" evidence="2">
    <location>
        <begin position="73"/>
        <end position="369"/>
    </location>
</feature>
<dbReference type="OrthoDB" id="1401444at2"/>
<dbReference type="Proteomes" id="UP000262142">
    <property type="component" value="Unassembled WGS sequence"/>
</dbReference>
<evidence type="ECO:0000313" key="3">
    <source>
        <dbReference type="EMBL" id="SZD72436.1"/>
    </source>
</evidence>
<proteinExistence type="predicted"/>
<gene>
    <name evidence="3" type="ORF">SAMEA104719789_00881</name>
</gene>
<evidence type="ECO:0000259" key="2">
    <source>
        <dbReference type="Pfam" id="PF01619"/>
    </source>
</evidence>
<keyword evidence="4" id="KW-1185">Reference proteome</keyword>
<sequence length="388" mass="45468">MKIFENTKIAFQSKNNYELRRAHLLFEAVNIPALVNFSEWVLPFAKHIPGVKTLIKKSIFAHFCGGETRKESLETVEKLHEKKIGSILDYSIEGKEEESAYDNCFQEINEIIFLAKDNPAIPFVVFKPTGYGSIHLYEKVGLKEKLTEKEQIAWENIQKRYFETCKNAYENDVLLMIDAEESWMQDAVDELVTEMMKIFNRERCIIINTLQMYRHDRLEFLKNQYEEAERENYFLGYKVVRGAYMEKERERALEKGYPSPIQPDKQSTDNDYNAAIDFIFHRQDRILLFAGTHNELSCFQLKEKLEKSENPKTQQVWFGQLLGMSDNISYVLADLNFHVAKYVPYGPVNDVLPYLIRRAKENTSVAGQSGRELILIEKELKRRKQENP</sequence>
<dbReference type="SUPFAM" id="SSF51730">
    <property type="entry name" value="FAD-linked oxidoreductase"/>
    <property type="match status" value="1"/>
</dbReference>
<dbReference type="PANTHER" id="PTHR13914:SF0">
    <property type="entry name" value="PROLINE DEHYDROGENASE 1, MITOCHONDRIAL"/>
    <property type="match status" value="1"/>
</dbReference>
<reference evidence="3 4" key="1">
    <citation type="submission" date="2018-09" db="EMBL/GenBank/DDBJ databases">
        <authorList>
            <consortium name="Pathogen Informatics"/>
        </authorList>
    </citation>
    <scope>NUCLEOTIDE SEQUENCE [LARGE SCALE GENOMIC DNA]</scope>
    <source>
        <strain evidence="3 4">OH-22767</strain>
    </source>
</reference>
<protein>
    <submittedName>
        <fullName evidence="3">Bifunctional proline dehydrogenase/pyrroline-5-carboxylate dehydrogenase</fullName>
    </submittedName>
</protein>
<accession>A0A383TZL8</accession>